<dbReference type="EnsemblMetazoa" id="GAUT031814-RA">
    <property type="protein sequence ID" value="GAUT031814-PA"/>
    <property type="gene ID" value="GAUT031814"/>
</dbReference>
<dbReference type="VEuPathDB" id="VectorBase:GAUT031814"/>
<organism evidence="1 2">
    <name type="scientific">Glossina austeni</name>
    <name type="common">Savannah tsetse fly</name>
    <dbReference type="NCBI Taxonomy" id="7395"/>
    <lineage>
        <taxon>Eukaryota</taxon>
        <taxon>Metazoa</taxon>
        <taxon>Ecdysozoa</taxon>
        <taxon>Arthropoda</taxon>
        <taxon>Hexapoda</taxon>
        <taxon>Insecta</taxon>
        <taxon>Pterygota</taxon>
        <taxon>Neoptera</taxon>
        <taxon>Endopterygota</taxon>
        <taxon>Diptera</taxon>
        <taxon>Brachycera</taxon>
        <taxon>Muscomorpha</taxon>
        <taxon>Hippoboscoidea</taxon>
        <taxon>Glossinidae</taxon>
        <taxon>Glossina</taxon>
    </lineage>
</organism>
<reference evidence="1" key="1">
    <citation type="submission" date="2020-05" db="UniProtKB">
        <authorList>
            <consortium name="EnsemblMetazoa"/>
        </authorList>
    </citation>
    <scope>IDENTIFICATION</scope>
    <source>
        <strain evidence="1">TTRI</strain>
    </source>
</reference>
<accession>A0A1A9VBF1</accession>
<dbReference type="Proteomes" id="UP000078200">
    <property type="component" value="Unassembled WGS sequence"/>
</dbReference>
<keyword evidence="2" id="KW-1185">Reference proteome</keyword>
<sequence length="151" mass="17480">MKTQTRCRNPKWQKRLAFAPSRQGTAEAFVFGEFFNAVRQYRRLPNEMNICRHTGLKCLKLKTLKSYLRTLLGKMMTKTKISFEICTGSFHYTISIEESIKSPSKRWIVFLARKAVRRAAGFGFQHSSITLLIVDKILFSCHDADMIGRKP</sequence>
<protein>
    <submittedName>
        <fullName evidence="1">Uncharacterized protein</fullName>
    </submittedName>
</protein>
<evidence type="ECO:0000313" key="2">
    <source>
        <dbReference type="Proteomes" id="UP000078200"/>
    </source>
</evidence>
<evidence type="ECO:0000313" key="1">
    <source>
        <dbReference type="EnsemblMetazoa" id="GAUT031814-PA"/>
    </source>
</evidence>
<dbReference type="AlphaFoldDB" id="A0A1A9VBF1"/>
<proteinExistence type="predicted"/>
<name>A0A1A9VBF1_GLOAU</name>